<evidence type="ECO:0000313" key="2">
    <source>
        <dbReference type="EMBL" id="RKH53040.1"/>
    </source>
</evidence>
<organism evidence="2 3">
    <name type="scientific">Corallococcus llansteffanensis</name>
    <dbReference type="NCBI Taxonomy" id="2316731"/>
    <lineage>
        <taxon>Bacteria</taxon>
        <taxon>Pseudomonadati</taxon>
        <taxon>Myxococcota</taxon>
        <taxon>Myxococcia</taxon>
        <taxon>Myxococcales</taxon>
        <taxon>Cystobacterineae</taxon>
        <taxon>Myxococcaceae</taxon>
        <taxon>Corallococcus</taxon>
    </lineage>
</organism>
<reference evidence="3" key="1">
    <citation type="submission" date="2018-09" db="EMBL/GenBank/DDBJ databases">
        <authorList>
            <person name="Livingstone P.G."/>
            <person name="Whitworth D.E."/>
        </authorList>
    </citation>
    <scope>NUCLEOTIDE SEQUENCE [LARGE SCALE GENOMIC DNA]</scope>
    <source>
        <strain evidence="3">CA051B</strain>
    </source>
</reference>
<protein>
    <submittedName>
        <fullName evidence="2">Uncharacterized protein</fullName>
    </submittedName>
</protein>
<keyword evidence="3" id="KW-1185">Reference proteome</keyword>
<evidence type="ECO:0000256" key="1">
    <source>
        <dbReference type="SAM" id="Phobius"/>
    </source>
</evidence>
<sequence length="191" mass="20248">MPAEVLVMCSACGRPQSAARRRCAFCNAVLPEAPLPPPAPASRPPPSMGPLAVVNLGNGRGLSVGVERLTFQGRAKGSPVDVAWIRVRRLEWRSRPYLEALALLAFTVLGFWAPYPAMRLMGFLAGAVGLLLAALYRHHALTVEVEDGVKLQWPLGQALRGSAREARLVAGLAALTAAARSRGVPLDGPDA</sequence>
<dbReference type="EMBL" id="RAWB01000341">
    <property type="protein sequence ID" value="RKH53040.1"/>
    <property type="molecule type" value="Genomic_DNA"/>
</dbReference>
<name>A0A3A8PCL4_9BACT</name>
<keyword evidence="1" id="KW-0812">Transmembrane</keyword>
<keyword evidence="1" id="KW-1133">Transmembrane helix</keyword>
<evidence type="ECO:0000313" key="3">
    <source>
        <dbReference type="Proteomes" id="UP000272888"/>
    </source>
</evidence>
<dbReference type="AlphaFoldDB" id="A0A3A8PCL4"/>
<dbReference type="RefSeq" id="WP_120646177.1">
    <property type="nucleotide sequence ID" value="NZ_RAWB01000341.1"/>
</dbReference>
<keyword evidence="1" id="KW-0472">Membrane</keyword>
<comment type="caution">
    <text evidence="2">The sequence shown here is derived from an EMBL/GenBank/DDBJ whole genome shotgun (WGS) entry which is preliminary data.</text>
</comment>
<dbReference type="Proteomes" id="UP000272888">
    <property type="component" value="Unassembled WGS sequence"/>
</dbReference>
<feature type="transmembrane region" description="Helical" evidence="1">
    <location>
        <begin position="120"/>
        <end position="136"/>
    </location>
</feature>
<gene>
    <name evidence="2" type="ORF">D7V93_27265</name>
</gene>
<feature type="transmembrane region" description="Helical" evidence="1">
    <location>
        <begin position="96"/>
        <end position="114"/>
    </location>
</feature>
<proteinExistence type="predicted"/>
<accession>A0A3A8PCL4</accession>